<evidence type="ECO:0000256" key="1">
    <source>
        <dbReference type="ARBA" id="ARBA00010365"/>
    </source>
</evidence>
<dbReference type="Pfam" id="PF04664">
    <property type="entry name" value="OGFr_N"/>
    <property type="match status" value="1"/>
</dbReference>
<comment type="similarity">
    <text evidence="1">Belongs to the opioid growth factor receptor family.</text>
</comment>
<dbReference type="InterPro" id="IPR039574">
    <property type="entry name" value="OGFr"/>
</dbReference>
<dbReference type="PANTHER" id="PTHR14015">
    <property type="entry name" value="OPIOID GROWTH FACTOR RECEPTOR OGFR ZETA-TYPE OPIOID RECEPTOR"/>
    <property type="match status" value="1"/>
</dbReference>
<feature type="region of interest" description="Disordered" evidence="2">
    <location>
        <begin position="189"/>
        <end position="208"/>
    </location>
</feature>
<name>A0ABR0ENJ2_ZASCE</name>
<accession>A0ABR0ENJ2</accession>
<protein>
    <recommendedName>
        <fullName evidence="3">Opioid growth factor receptor (OGFr) conserved domain-containing protein</fullName>
    </recommendedName>
</protein>
<proteinExistence type="inferred from homology"/>
<dbReference type="EMBL" id="JAXOVC010000004">
    <property type="protein sequence ID" value="KAK4502740.1"/>
    <property type="molecule type" value="Genomic_DNA"/>
</dbReference>
<dbReference type="InterPro" id="IPR006757">
    <property type="entry name" value="OGF_rcpt"/>
</dbReference>
<feature type="compositionally biased region" description="Low complexity" evidence="2">
    <location>
        <begin position="8"/>
        <end position="24"/>
    </location>
</feature>
<feature type="domain" description="Opioid growth factor receptor (OGFr) conserved" evidence="3">
    <location>
        <begin position="55"/>
        <end position="147"/>
    </location>
</feature>
<gene>
    <name evidence="4" type="ORF">PRZ48_006166</name>
</gene>
<feature type="region of interest" description="Disordered" evidence="2">
    <location>
        <begin position="1"/>
        <end position="47"/>
    </location>
</feature>
<evidence type="ECO:0000259" key="3">
    <source>
        <dbReference type="Pfam" id="PF04664"/>
    </source>
</evidence>
<evidence type="ECO:0000313" key="4">
    <source>
        <dbReference type="EMBL" id="KAK4502740.1"/>
    </source>
</evidence>
<evidence type="ECO:0000256" key="2">
    <source>
        <dbReference type="SAM" id="MobiDB-lite"/>
    </source>
</evidence>
<organism evidence="4 5">
    <name type="scientific">Zasmidium cellare</name>
    <name type="common">Wine cellar mold</name>
    <name type="synonym">Racodium cellare</name>
    <dbReference type="NCBI Taxonomy" id="395010"/>
    <lineage>
        <taxon>Eukaryota</taxon>
        <taxon>Fungi</taxon>
        <taxon>Dikarya</taxon>
        <taxon>Ascomycota</taxon>
        <taxon>Pezizomycotina</taxon>
        <taxon>Dothideomycetes</taxon>
        <taxon>Dothideomycetidae</taxon>
        <taxon>Mycosphaerellales</taxon>
        <taxon>Mycosphaerellaceae</taxon>
        <taxon>Zasmidium</taxon>
    </lineage>
</organism>
<sequence>MTDSKSITTTAAGTTGAETATASTIDGAEPKASKNSNSHDEEEQGITKSRTAPFIVRFYGQEQAADSEGRTLEDICAFDDDQLEYHHDYIQILFPLPERSGVNHDAPLIDKDTRDAFLEHEHLRKSLFKAFRRMARFYAFDVEGDETECLRILGLDQVAQIFHQALVDNERGISPRSLMYWERAAKRPLHLPPDQPDGSKAGFQWLKE</sequence>
<keyword evidence="5" id="KW-1185">Reference proteome</keyword>
<dbReference type="Proteomes" id="UP001305779">
    <property type="component" value="Unassembled WGS sequence"/>
</dbReference>
<reference evidence="4 5" key="1">
    <citation type="journal article" date="2023" name="G3 (Bethesda)">
        <title>A chromosome-level genome assembly of Zasmidium syzygii isolated from banana leaves.</title>
        <authorList>
            <person name="van Westerhoven A.C."/>
            <person name="Mehrabi R."/>
            <person name="Talebi R."/>
            <person name="Steentjes M.B.F."/>
            <person name="Corcolon B."/>
            <person name="Chong P.A."/>
            <person name="Kema G.H.J."/>
            <person name="Seidl M.F."/>
        </authorList>
    </citation>
    <scope>NUCLEOTIDE SEQUENCE [LARGE SCALE GENOMIC DNA]</scope>
    <source>
        <strain evidence="4 5">P124</strain>
    </source>
</reference>
<comment type="caution">
    <text evidence="4">The sequence shown here is derived from an EMBL/GenBank/DDBJ whole genome shotgun (WGS) entry which is preliminary data.</text>
</comment>
<dbReference type="PANTHER" id="PTHR14015:SF2">
    <property type="entry name" value="OPIOID GROWTH FACTOR RECEPTOR (OGFR) CONSERVED DOMAIN-CONTAINING PROTEIN"/>
    <property type="match status" value="1"/>
</dbReference>
<evidence type="ECO:0000313" key="5">
    <source>
        <dbReference type="Proteomes" id="UP001305779"/>
    </source>
</evidence>